<comment type="subcellular location">
    <subcellularLocation>
        <location evidence="1">Cytoplasm</location>
    </subcellularLocation>
</comment>
<evidence type="ECO:0000256" key="2">
    <source>
        <dbReference type="ARBA" id="ARBA00022490"/>
    </source>
</evidence>
<dbReference type="PANTHER" id="PTHR28511">
    <property type="entry name" value="ENDONUCLEASE V"/>
    <property type="match status" value="1"/>
</dbReference>
<dbReference type="OrthoDB" id="20018at2759"/>
<dbReference type="GO" id="GO:0016891">
    <property type="term" value="F:RNA endonuclease activity producing 5'-phosphomonoesters, hydrolytic mechanism"/>
    <property type="evidence" value="ECO:0007669"/>
    <property type="project" value="TreeGrafter"/>
</dbReference>
<keyword evidence="3" id="KW-0540">Nuclease</keyword>
<keyword evidence="5" id="KW-0378">Hydrolase</keyword>
<dbReference type="EMBL" id="CAJVCH010541826">
    <property type="protein sequence ID" value="CAG7826968.1"/>
    <property type="molecule type" value="Genomic_DNA"/>
</dbReference>
<comment type="caution">
    <text evidence="6">The sequence shown here is derived from an EMBL/GenBank/DDBJ whole genome shotgun (WGS) entry which is preliminary data.</text>
</comment>
<dbReference type="GO" id="GO:0003727">
    <property type="term" value="F:single-stranded RNA binding"/>
    <property type="evidence" value="ECO:0007669"/>
    <property type="project" value="TreeGrafter"/>
</dbReference>
<organism evidence="6 7">
    <name type="scientific">Allacma fusca</name>
    <dbReference type="NCBI Taxonomy" id="39272"/>
    <lineage>
        <taxon>Eukaryota</taxon>
        <taxon>Metazoa</taxon>
        <taxon>Ecdysozoa</taxon>
        <taxon>Arthropoda</taxon>
        <taxon>Hexapoda</taxon>
        <taxon>Collembola</taxon>
        <taxon>Symphypleona</taxon>
        <taxon>Sminthuridae</taxon>
        <taxon>Allacma</taxon>
    </lineage>
</organism>
<evidence type="ECO:0008006" key="8">
    <source>
        <dbReference type="Google" id="ProtNLM"/>
    </source>
</evidence>
<evidence type="ECO:0000256" key="5">
    <source>
        <dbReference type="ARBA" id="ARBA00022801"/>
    </source>
</evidence>
<dbReference type="PANTHER" id="PTHR28511:SF1">
    <property type="entry name" value="ENDONUCLEASE V"/>
    <property type="match status" value="1"/>
</dbReference>
<dbReference type="Pfam" id="PF04493">
    <property type="entry name" value="Endonuclease_5"/>
    <property type="match status" value="1"/>
</dbReference>
<sequence>MTEQPQKPSGVDSEIKERWIAMQEELKDQVILHDTEEWGQDLRQLKFVAGMDISYPEEAIGKSEAVACLVIVSYPDLATVYQATENICLTEPYIPGFLAFRESGPLLNLLEDLLQKRPDLKPDVILIDGNGILHPRRYGCACHIGLKSGIPTIGVAKNIYKMDCIEYNKQANDLANVGDNILLNDGELTLGMALKTAKNAKNPVTNSFC</sequence>
<keyword evidence="7" id="KW-1185">Reference proteome</keyword>
<reference evidence="6" key="1">
    <citation type="submission" date="2021-06" db="EMBL/GenBank/DDBJ databases">
        <authorList>
            <person name="Hodson N. C."/>
            <person name="Mongue J. A."/>
            <person name="Jaron S. K."/>
        </authorList>
    </citation>
    <scope>NUCLEOTIDE SEQUENCE</scope>
</reference>
<gene>
    <name evidence="6" type="ORF">AFUS01_LOCUS36988</name>
</gene>
<dbReference type="GO" id="GO:0006281">
    <property type="term" value="P:DNA repair"/>
    <property type="evidence" value="ECO:0007669"/>
    <property type="project" value="InterPro"/>
</dbReference>
<protein>
    <recommendedName>
        <fullName evidence="8">Endonuclease V</fullName>
    </recommendedName>
</protein>
<dbReference type="InterPro" id="IPR007581">
    <property type="entry name" value="Endonuclease-V"/>
</dbReference>
<keyword evidence="4" id="KW-0255">Endonuclease</keyword>
<evidence type="ECO:0000256" key="3">
    <source>
        <dbReference type="ARBA" id="ARBA00022722"/>
    </source>
</evidence>
<evidence type="ECO:0000256" key="4">
    <source>
        <dbReference type="ARBA" id="ARBA00022759"/>
    </source>
</evidence>
<dbReference type="GO" id="GO:0005737">
    <property type="term" value="C:cytoplasm"/>
    <property type="evidence" value="ECO:0007669"/>
    <property type="project" value="UniProtKB-SubCell"/>
</dbReference>
<evidence type="ECO:0000256" key="1">
    <source>
        <dbReference type="ARBA" id="ARBA00004496"/>
    </source>
</evidence>
<proteinExistence type="predicted"/>
<accession>A0A8J2L833</accession>
<dbReference type="Proteomes" id="UP000708208">
    <property type="component" value="Unassembled WGS sequence"/>
</dbReference>
<dbReference type="CDD" id="cd06559">
    <property type="entry name" value="Endonuclease_V"/>
    <property type="match status" value="1"/>
</dbReference>
<name>A0A8J2L833_9HEXA</name>
<dbReference type="AlphaFoldDB" id="A0A8J2L833"/>
<evidence type="ECO:0000313" key="6">
    <source>
        <dbReference type="EMBL" id="CAG7826968.1"/>
    </source>
</evidence>
<dbReference type="GO" id="GO:0005730">
    <property type="term" value="C:nucleolus"/>
    <property type="evidence" value="ECO:0007669"/>
    <property type="project" value="TreeGrafter"/>
</dbReference>
<keyword evidence="2" id="KW-0963">Cytoplasm</keyword>
<evidence type="ECO:0000313" key="7">
    <source>
        <dbReference type="Proteomes" id="UP000708208"/>
    </source>
</evidence>